<keyword evidence="4" id="KW-1185">Reference proteome</keyword>
<dbReference type="PANTHER" id="PTHR10629">
    <property type="entry name" value="CYTOSINE-SPECIFIC METHYLTRANSFERASE"/>
    <property type="match status" value="1"/>
</dbReference>
<sequence length="339" mass="38609">MMKRGVGGLIDTKESNDESEEIIQAKCHYLQAEVDCRVVYNLQDDAHVNAEEGKDNYICRILEFFEAVDGTPYFTAQWFYRARDTVIQSCCNLIDDKRVFLSEVKDDNPLDCLVEKLKIVHLPLNVDMYSKKVAIPDCHYYYDMMYLLPYSSFVSLPPPDNMGLEVNRILQSPVRLMLQELWGVLKFFKLKSIRSANSSGVNVVTKWAVDLNPYACKSLKLNHPETEVRNESAEDFLSLLKEWEKLCASFSLIGCGDSQQQHLDPTSIEGDQGDDDDEASDDVEDDEVFEVEEVLAICYGDPNEIKKPGLYLKFSNMSVSRFVGRVMGQKKTPGSLQMI</sequence>
<dbReference type="AlphaFoldDB" id="A0ABC8UW20"/>
<dbReference type="CDD" id="cd04716">
    <property type="entry name" value="BAH_plantDCM_I"/>
    <property type="match status" value="1"/>
</dbReference>
<dbReference type="SMART" id="SM00439">
    <property type="entry name" value="BAH"/>
    <property type="match status" value="1"/>
</dbReference>
<dbReference type="PANTHER" id="PTHR10629:SF50">
    <property type="entry name" value="DNA (CYTOSINE-5)-METHYLTRANSFERASE CMT3"/>
    <property type="match status" value="1"/>
</dbReference>
<dbReference type="Gene3D" id="3.40.50.150">
    <property type="entry name" value="Vaccinia Virus protein VP39"/>
    <property type="match status" value="1"/>
</dbReference>
<evidence type="ECO:0000313" key="4">
    <source>
        <dbReference type="Proteomes" id="UP001642360"/>
    </source>
</evidence>
<feature type="region of interest" description="Disordered" evidence="1">
    <location>
        <begin position="261"/>
        <end position="282"/>
    </location>
</feature>
<dbReference type="Gene3D" id="2.30.30.490">
    <property type="match status" value="1"/>
</dbReference>
<gene>
    <name evidence="3" type="ORF">ILEXP_LOCUS55637</name>
</gene>
<dbReference type="InterPro" id="IPR001025">
    <property type="entry name" value="BAH_dom"/>
</dbReference>
<accession>A0ABC8UW20</accession>
<dbReference type="Pfam" id="PF01426">
    <property type="entry name" value="BAH"/>
    <property type="match status" value="1"/>
</dbReference>
<protein>
    <recommendedName>
        <fullName evidence="2">BAH domain-containing protein</fullName>
    </recommendedName>
</protein>
<name>A0ABC8UW20_9AQUA</name>
<dbReference type="InterPro" id="IPR043151">
    <property type="entry name" value="BAH_sf"/>
</dbReference>
<dbReference type="Proteomes" id="UP001642360">
    <property type="component" value="Unassembled WGS sequence"/>
</dbReference>
<feature type="domain" description="BAH" evidence="2">
    <location>
        <begin position="38"/>
        <end position="157"/>
    </location>
</feature>
<dbReference type="PROSITE" id="PS51038">
    <property type="entry name" value="BAH"/>
    <property type="match status" value="1"/>
</dbReference>
<dbReference type="EMBL" id="CAUOFW020009247">
    <property type="protein sequence ID" value="CAK9185255.1"/>
    <property type="molecule type" value="Genomic_DNA"/>
</dbReference>
<comment type="caution">
    <text evidence="3">The sequence shown here is derived from an EMBL/GenBank/DDBJ whole genome shotgun (WGS) entry which is preliminary data.</text>
</comment>
<evidence type="ECO:0000259" key="2">
    <source>
        <dbReference type="PROSITE" id="PS51038"/>
    </source>
</evidence>
<dbReference type="InterPro" id="IPR050390">
    <property type="entry name" value="C5-Methyltransferase"/>
</dbReference>
<proteinExistence type="predicted"/>
<dbReference type="InterPro" id="IPR029063">
    <property type="entry name" value="SAM-dependent_MTases_sf"/>
</dbReference>
<organism evidence="3 4">
    <name type="scientific">Ilex paraguariensis</name>
    <name type="common">yerba mate</name>
    <dbReference type="NCBI Taxonomy" id="185542"/>
    <lineage>
        <taxon>Eukaryota</taxon>
        <taxon>Viridiplantae</taxon>
        <taxon>Streptophyta</taxon>
        <taxon>Embryophyta</taxon>
        <taxon>Tracheophyta</taxon>
        <taxon>Spermatophyta</taxon>
        <taxon>Magnoliopsida</taxon>
        <taxon>eudicotyledons</taxon>
        <taxon>Gunneridae</taxon>
        <taxon>Pentapetalae</taxon>
        <taxon>asterids</taxon>
        <taxon>campanulids</taxon>
        <taxon>Aquifoliales</taxon>
        <taxon>Aquifoliaceae</taxon>
        <taxon>Ilex</taxon>
    </lineage>
</organism>
<feature type="compositionally biased region" description="Acidic residues" evidence="1">
    <location>
        <begin position="271"/>
        <end position="282"/>
    </location>
</feature>
<evidence type="ECO:0000313" key="3">
    <source>
        <dbReference type="EMBL" id="CAK9185255.1"/>
    </source>
</evidence>
<evidence type="ECO:0000256" key="1">
    <source>
        <dbReference type="SAM" id="MobiDB-lite"/>
    </source>
</evidence>
<reference evidence="3 4" key="1">
    <citation type="submission" date="2024-02" db="EMBL/GenBank/DDBJ databases">
        <authorList>
            <person name="Vignale AGUSTIN F."/>
            <person name="Sosa J E."/>
            <person name="Modenutti C."/>
        </authorList>
    </citation>
    <scope>NUCLEOTIDE SEQUENCE [LARGE SCALE GENOMIC DNA]</scope>
</reference>